<proteinExistence type="predicted"/>
<keyword evidence="2" id="KW-1185">Reference proteome</keyword>
<reference evidence="1 2" key="1">
    <citation type="submission" date="2014-09" db="EMBL/GenBank/DDBJ databases">
        <authorList>
            <person name="Magalhaes I.L.F."/>
            <person name="Oliveira U."/>
            <person name="Santos F.R."/>
            <person name="Vidigal T.H.D.A."/>
            <person name="Brescovit A.D."/>
            <person name="Santos A.J."/>
        </authorList>
    </citation>
    <scope>NUCLEOTIDE SEQUENCE [LARGE SCALE GENOMIC DNA]</scope>
</reference>
<accession>A0A0P1B884</accession>
<evidence type="ECO:0000313" key="1">
    <source>
        <dbReference type="EMBL" id="CEH12127.1"/>
    </source>
</evidence>
<name>A0A0P1B884_9BASI</name>
<sequence length="150" mass="16373">MFRESFALCPLSSRSTSRYKADDPTFLSLCGPYRDFFNRHCSFASLFHFCSGAPPTCYFDLQVAMRRRASIKGLTHERRAAGKSALHSKCVGLIYTLGAKDRPVCGRYGRQRVVSISDDVACSQPLLATTAALHDHAARAAGVPILATVG</sequence>
<dbReference type="AlphaFoldDB" id="A0A0P1B884"/>
<dbReference type="Proteomes" id="UP000054845">
    <property type="component" value="Unassembled WGS sequence"/>
</dbReference>
<dbReference type="EMBL" id="CCYA01000118">
    <property type="protein sequence ID" value="CEH12127.1"/>
    <property type="molecule type" value="Genomic_DNA"/>
</dbReference>
<organism evidence="1 2">
    <name type="scientific">Ceraceosorus bombacis</name>
    <dbReference type="NCBI Taxonomy" id="401625"/>
    <lineage>
        <taxon>Eukaryota</taxon>
        <taxon>Fungi</taxon>
        <taxon>Dikarya</taxon>
        <taxon>Basidiomycota</taxon>
        <taxon>Ustilaginomycotina</taxon>
        <taxon>Exobasidiomycetes</taxon>
        <taxon>Ceraceosorales</taxon>
        <taxon>Ceraceosoraceae</taxon>
        <taxon>Ceraceosorus</taxon>
    </lineage>
</organism>
<evidence type="ECO:0000313" key="2">
    <source>
        <dbReference type="Proteomes" id="UP000054845"/>
    </source>
</evidence>
<protein>
    <submittedName>
        <fullName evidence="1">Uncharacterized protein</fullName>
    </submittedName>
</protein>